<proteinExistence type="inferred from homology"/>
<keyword evidence="4" id="KW-0560">Oxidoreductase</keyword>
<dbReference type="Gene3D" id="3.30.465.10">
    <property type="match status" value="1"/>
</dbReference>
<evidence type="ECO:0000256" key="2">
    <source>
        <dbReference type="ARBA" id="ARBA00022630"/>
    </source>
</evidence>
<keyword evidence="3" id="KW-0274">FAD</keyword>
<evidence type="ECO:0000256" key="4">
    <source>
        <dbReference type="ARBA" id="ARBA00023002"/>
    </source>
</evidence>
<dbReference type="AlphaFoldDB" id="A0A2A9NPN8"/>
<comment type="similarity">
    <text evidence="1">Belongs to the oxygen-dependent FAD-linked oxidoreductase family.</text>
</comment>
<keyword evidence="8" id="KW-1185">Reference proteome</keyword>
<dbReference type="Pfam" id="PF01565">
    <property type="entry name" value="FAD_binding_4"/>
    <property type="match status" value="1"/>
</dbReference>
<dbReference type="GO" id="GO:0071949">
    <property type="term" value="F:FAD binding"/>
    <property type="evidence" value="ECO:0007669"/>
    <property type="project" value="InterPro"/>
</dbReference>
<feature type="signal peptide" evidence="5">
    <location>
        <begin position="1"/>
        <end position="20"/>
    </location>
</feature>
<evidence type="ECO:0000256" key="1">
    <source>
        <dbReference type="ARBA" id="ARBA00005466"/>
    </source>
</evidence>
<dbReference type="PANTHER" id="PTHR42973">
    <property type="entry name" value="BINDING OXIDOREDUCTASE, PUTATIVE (AFU_ORTHOLOGUE AFUA_1G17690)-RELATED"/>
    <property type="match status" value="1"/>
</dbReference>
<dbReference type="Proteomes" id="UP000242287">
    <property type="component" value="Unassembled WGS sequence"/>
</dbReference>
<dbReference type="PROSITE" id="PS51387">
    <property type="entry name" value="FAD_PCMH"/>
    <property type="match status" value="1"/>
</dbReference>
<evidence type="ECO:0000256" key="3">
    <source>
        <dbReference type="ARBA" id="ARBA00022827"/>
    </source>
</evidence>
<name>A0A2A9NPN8_9AGAR</name>
<evidence type="ECO:0000313" key="7">
    <source>
        <dbReference type="EMBL" id="PFH49716.1"/>
    </source>
</evidence>
<sequence length="495" mass="54878">MIFNFLRTSYLLLTVQSVKGGLVSRQDTKTAAQAVCQTLQAKLGKTVVQFTGSAEWDTALGAPWNLVNDDVPPSCIVFPYDHTHVAASMKEIFANDVRYAVQAGGHSAMKYWNVVPDGVLITFTHMKNATYKADTDTISLEPGLQWEEAVLAVEAEGVAPVGSRVRDVGTGLILGGGLSFLSPEYGWASDNFKELDVVLPNGDFVTANADNEYADLFWALKACASRCGVVTRYEVYAVHTGTKEDKNYYGGAIRYPGTASPDLLKFIASYNEQRDPKATFLSLFHYDTNLDGTVNEYTDVYAFYRGTELPDSIFGDLLAMPSLTRNIGPRSYYEVATTIPKYAKGNTHFFGGGAIDRDFTSLEDSWTHWQNFSKAVYKNLEHTYVAYTPVLTPWLEAGKKHGGNPMDPAREFFVINFVASLPDGQTVAPDEVEDARQLWFKQVPPPAGLPLYIGEIDIKQNAYVTYGQYEKLKSIQNKYDPTRFISEHMDGAIGF</sequence>
<keyword evidence="2" id="KW-0285">Flavoprotein</keyword>
<dbReference type="InterPro" id="IPR016166">
    <property type="entry name" value="FAD-bd_PCMH"/>
</dbReference>
<feature type="chain" id="PRO_5012225253" description="FAD-binding PCMH-type domain-containing protein" evidence="5">
    <location>
        <begin position="21"/>
        <end position="495"/>
    </location>
</feature>
<dbReference type="OrthoDB" id="2151789at2759"/>
<protein>
    <recommendedName>
        <fullName evidence="6">FAD-binding PCMH-type domain-containing protein</fullName>
    </recommendedName>
</protein>
<dbReference type="EMBL" id="KZ302021">
    <property type="protein sequence ID" value="PFH49716.1"/>
    <property type="molecule type" value="Genomic_DNA"/>
</dbReference>
<evidence type="ECO:0000259" key="6">
    <source>
        <dbReference type="PROSITE" id="PS51387"/>
    </source>
</evidence>
<dbReference type="InterPro" id="IPR016169">
    <property type="entry name" value="FAD-bd_PCMH_sub2"/>
</dbReference>
<dbReference type="InterPro" id="IPR006094">
    <property type="entry name" value="Oxid_FAD_bind_N"/>
</dbReference>
<dbReference type="SUPFAM" id="SSF56176">
    <property type="entry name" value="FAD-binding/transporter-associated domain-like"/>
    <property type="match status" value="1"/>
</dbReference>
<feature type="domain" description="FAD-binding PCMH-type" evidence="6">
    <location>
        <begin position="69"/>
        <end position="240"/>
    </location>
</feature>
<dbReference type="PANTHER" id="PTHR42973:SF13">
    <property type="entry name" value="FAD-BINDING PCMH-TYPE DOMAIN-CONTAINING PROTEIN"/>
    <property type="match status" value="1"/>
</dbReference>
<accession>A0A2A9NPN8</accession>
<dbReference type="STRING" id="703135.A0A2A9NPN8"/>
<dbReference type="InterPro" id="IPR036318">
    <property type="entry name" value="FAD-bd_PCMH-like_sf"/>
</dbReference>
<evidence type="ECO:0000313" key="8">
    <source>
        <dbReference type="Proteomes" id="UP000242287"/>
    </source>
</evidence>
<evidence type="ECO:0000256" key="5">
    <source>
        <dbReference type="SAM" id="SignalP"/>
    </source>
</evidence>
<organism evidence="7 8">
    <name type="scientific">Amanita thiersii Skay4041</name>
    <dbReference type="NCBI Taxonomy" id="703135"/>
    <lineage>
        <taxon>Eukaryota</taxon>
        <taxon>Fungi</taxon>
        <taxon>Dikarya</taxon>
        <taxon>Basidiomycota</taxon>
        <taxon>Agaricomycotina</taxon>
        <taxon>Agaricomycetes</taxon>
        <taxon>Agaricomycetidae</taxon>
        <taxon>Agaricales</taxon>
        <taxon>Pluteineae</taxon>
        <taxon>Amanitaceae</taxon>
        <taxon>Amanita</taxon>
    </lineage>
</organism>
<reference evidence="7 8" key="1">
    <citation type="submission" date="2014-02" db="EMBL/GenBank/DDBJ databases">
        <title>Transposable element dynamics among asymbiotic and ectomycorrhizal Amanita fungi.</title>
        <authorList>
            <consortium name="DOE Joint Genome Institute"/>
            <person name="Hess J."/>
            <person name="Skrede I."/>
            <person name="Wolfe B."/>
            <person name="LaButti K."/>
            <person name="Ohm R.A."/>
            <person name="Grigoriev I.V."/>
            <person name="Pringle A."/>
        </authorList>
    </citation>
    <scope>NUCLEOTIDE SEQUENCE [LARGE SCALE GENOMIC DNA]</scope>
    <source>
        <strain evidence="7 8">SKay4041</strain>
    </source>
</reference>
<dbReference type="GO" id="GO:0016491">
    <property type="term" value="F:oxidoreductase activity"/>
    <property type="evidence" value="ECO:0007669"/>
    <property type="project" value="UniProtKB-KW"/>
</dbReference>
<keyword evidence="5" id="KW-0732">Signal</keyword>
<dbReference type="InterPro" id="IPR050416">
    <property type="entry name" value="FAD-linked_Oxidoreductase"/>
</dbReference>
<gene>
    <name evidence="7" type="ORF">AMATHDRAFT_4649</name>
</gene>